<dbReference type="Pfam" id="PF24645">
    <property type="entry name" value="DUF7639"/>
    <property type="match status" value="1"/>
</dbReference>
<proteinExistence type="predicted"/>
<dbReference type="CDD" id="cd15457">
    <property type="entry name" value="NADAR"/>
    <property type="match status" value="1"/>
</dbReference>
<dbReference type="SUPFAM" id="SSF143990">
    <property type="entry name" value="YbiA-like"/>
    <property type="match status" value="1"/>
</dbReference>
<dbReference type="InterPro" id="IPR012816">
    <property type="entry name" value="NADAR"/>
</dbReference>
<name>A0A919SXE1_9ACTN</name>
<organism evidence="6 7">
    <name type="scientific">Winogradskya consettensis</name>
    <dbReference type="NCBI Taxonomy" id="113560"/>
    <lineage>
        <taxon>Bacteria</taxon>
        <taxon>Bacillati</taxon>
        <taxon>Actinomycetota</taxon>
        <taxon>Actinomycetes</taxon>
        <taxon>Micromonosporales</taxon>
        <taxon>Micromonosporaceae</taxon>
        <taxon>Winogradskya</taxon>
    </lineage>
</organism>
<dbReference type="Pfam" id="PF24644">
    <property type="entry name" value="DUF7638"/>
    <property type="match status" value="1"/>
</dbReference>
<dbReference type="AlphaFoldDB" id="A0A919SXE1"/>
<evidence type="ECO:0000259" key="3">
    <source>
        <dbReference type="Pfam" id="PF08719"/>
    </source>
</evidence>
<evidence type="ECO:0000313" key="6">
    <source>
        <dbReference type="EMBL" id="GIM80446.1"/>
    </source>
</evidence>
<dbReference type="Gene3D" id="1.10.357.40">
    <property type="entry name" value="YbiA-like"/>
    <property type="match status" value="1"/>
</dbReference>
<evidence type="ECO:0000256" key="1">
    <source>
        <dbReference type="ARBA" id="ARBA00000022"/>
    </source>
</evidence>
<feature type="domain" description="DUF7638" evidence="4">
    <location>
        <begin position="18"/>
        <end position="123"/>
    </location>
</feature>
<sequence length="378" mass="41717">MRPVSGLPYDAPVALGKRTYRVVDGERIEGTWRHVFIRNGGTYFLSDLLVFADGAISCWEWVDLDGLREKLASGWVATSLEAGAEASAHHLAGWRFEEPQMYVDAEELLGEVADEIDELNGRPDSTQRCTMALDTYLASRAEADREALRVAYLGMPAHIRRYALGDMDAKDGPLRVLCTPVGERTTWDEVVTEQMRDQAFEYFADRDRSVRKWRENRPLDGPEQAQSPTVMLASTLVNFPASPGIQGLRNECPVTITIGDKVYASAVHAYWSLATTDEPARAAIAAAGTAFQAEQAAGKAPIRPDWPKLRAAAMHTVLLAKFTQNPAFAEILLSTGDARIDYNSGSAYWSGGANGRNWLGRLLELVRSEVVAHRADFL</sequence>
<evidence type="ECO:0000259" key="4">
    <source>
        <dbReference type="Pfam" id="PF24644"/>
    </source>
</evidence>
<accession>A0A919SXE1</accession>
<feature type="domain" description="NADAR" evidence="3">
    <location>
        <begin position="258"/>
        <end position="369"/>
    </location>
</feature>
<comment type="catalytic activity">
    <reaction evidence="1">
        <text>5-amino-6-(5-phospho-D-ribosylamino)uracil + H2O = 5,6-diaminouracil + D-ribose 5-phosphate</text>
        <dbReference type="Rhea" id="RHEA:55020"/>
        <dbReference type="ChEBI" id="CHEBI:15377"/>
        <dbReference type="ChEBI" id="CHEBI:46252"/>
        <dbReference type="ChEBI" id="CHEBI:58453"/>
        <dbReference type="ChEBI" id="CHEBI:78346"/>
    </reaction>
</comment>
<dbReference type="Pfam" id="PF08719">
    <property type="entry name" value="NADAR"/>
    <property type="match status" value="1"/>
</dbReference>
<feature type="domain" description="DUF7639" evidence="5">
    <location>
        <begin position="124"/>
        <end position="213"/>
    </location>
</feature>
<evidence type="ECO:0000256" key="2">
    <source>
        <dbReference type="ARBA" id="ARBA00000751"/>
    </source>
</evidence>
<comment type="caution">
    <text evidence="6">The sequence shown here is derived from an EMBL/GenBank/DDBJ whole genome shotgun (WGS) entry which is preliminary data.</text>
</comment>
<comment type="catalytic activity">
    <reaction evidence="2">
        <text>2,5-diamino-6-hydroxy-4-(5-phosphoribosylamino)-pyrimidine + H2O = 2,5,6-triamino-4-hydroxypyrimidine + D-ribose 5-phosphate</text>
        <dbReference type="Rhea" id="RHEA:23436"/>
        <dbReference type="ChEBI" id="CHEBI:15377"/>
        <dbReference type="ChEBI" id="CHEBI:58614"/>
        <dbReference type="ChEBI" id="CHEBI:78346"/>
        <dbReference type="ChEBI" id="CHEBI:137796"/>
    </reaction>
</comment>
<reference evidence="6" key="1">
    <citation type="submission" date="2021-03" db="EMBL/GenBank/DDBJ databases">
        <title>Whole genome shotgun sequence of Actinoplanes consettensis NBRC 14913.</title>
        <authorList>
            <person name="Komaki H."/>
            <person name="Tamura T."/>
        </authorList>
    </citation>
    <scope>NUCLEOTIDE SEQUENCE</scope>
    <source>
        <strain evidence="6">NBRC 14913</strain>
    </source>
</reference>
<dbReference type="Proteomes" id="UP000680865">
    <property type="component" value="Unassembled WGS sequence"/>
</dbReference>
<evidence type="ECO:0008006" key="8">
    <source>
        <dbReference type="Google" id="ProtNLM"/>
    </source>
</evidence>
<protein>
    <recommendedName>
        <fullName evidence="8">Riboflavin biosynthesis intermediates N-glycosidase</fullName>
    </recommendedName>
</protein>
<dbReference type="InterPro" id="IPR056056">
    <property type="entry name" value="DUF7639"/>
</dbReference>
<dbReference type="InterPro" id="IPR056055">
    <property type="entry name" value="DUF7638"/>
</dbReference>
<dbReference type="EMBL" id="BOQP01000043">
    <property type="protein sequence ID" value="GIM80446.1"/>
    <property type="molecule type" value="Genomic_DNA"/>
</dbReference>
<evidence type="ECO:0000259" key="5">
    <source>
        <dbReference type="Pfam" id="PF24645"/>
    </source>
</evidence>
<keyword evidence="7" id="KW-1185">Reference proteome</keyword>
<dbReference type="InterPro" id="IPR037238">
    <property type="entry name" value="YbiA-like_sf"/>
</dbReference>
<gene>
    <name evidence="6" type="ORF">Aco04nite_70770</name>
</gene>
<evidence type="ECO:0000313" key="7">
    <source>
        <dbReference type="Proteomes" id="UP000680865"/>
    </source>
</evidence>